<dbReference type="RefSeq" id="WP_164042048.1">
    <property type="nucleotide sequence ID" value="NZ_JAAGNZ010000002.1"/>
</dbReference>
<dbReference type="PANTHER" id="PTHR37299">
    <property type="entry name" value="TRANSCRIPTIONAL REGULATOR-RELATED"/>
    <property type="match status" value="1"/>
</dbReference>
<dbReference type="Proteomes" id="UP000477386">
    <property type="component" value="Unassembled WGS sequence"/>
</dbReference>
<sequence>MDTIHLIGDSHPVRIDTIMWLEGEANYTRVHYQKGTFTLVTQPLHWFEQHLNFIRVHRSAIVNPIYVREFKQKRGRSGWVRMIDDTVVPVSRDRLENTAIQLTLIGNQKPPFDDK</sequence>
<dbReference type="GO" id="GO:0003677">
    <property type="term" value="F:DNA binding"/>
    <property type="evidence" value="ECO:0007669"/>
    <property type="project" value="InterPro"/>
</dbReference>
<dbReference type="InterPro" id="IPR007492">
    <property type="entry name" value="LytTR_DNA-bd_dom"/>
</dbReference>
<organism evidence="2 3">
    <name type="scientific">Spirosoma agri</name>
    <dbReference type="NCBI Taxonomy" id="1987381"/>
    <lineage>
        <taxon>Bacteria</taxon>
        <taxon>Pseudomonadati</taxon>
        <taxon>Bacteroidota</taxon>
        <taxon>Cytophagia</taxon>
        <taxon>Cytophagales</taxon>
        <taxon>Cytophagaceae</taxon>
        <taxon>Spirosoma</taxon>
    </lineage>
</organism>
<dbReference type="PROSITE" id="PS50930">
    <property type="entry name" value="HTH_LYTTR"/>
    <property type="match status" value="1"/>
</dbReference>
<dbReference type="GO" id="GO:0000156">
    <property type="term" value="F:phosphorelay response regulator activity"/>
    <property type="evidence" value="ECO:0007669"/>
    <property type="project" value="InterPro"/>
</dbReference>
<dbReference type="Gene3D" id="2.40.50.1020">
    <property type="entry name" value="LytTr DNA-binding domain"/>
    <property type="match status" value="1"/>
</dbReference>
<keyword evidence="3" id="KW-1185">Reference proteome</keyword>
<accession>A0A6M0IPV9</accession>
<protein>
    <submittedName>
        <fullName evidence="2">LytTR family transcriptional regulator</fullName>
    </submittedName>
</protein>
<gene>
    <name evidence="2" type="ORF">GK091_22075</name>
</gene>
<dbReference type="InterPro" id="IPR046947">
    <property type="entry name" value="LytR-like"/>
</dbReference>
<reference evidence="2 3" key="1">
    <citation type="submission" date="2020-02" db="EMBL/GenBank/DDBJ databases">
        <title>Draft genome sequence of two Spirosoma agri KCTC 52727 and Spirosoma terrae KCTC 52035.</title>
        <authorList>
            <person name="Rojas J."/>
            <person name="Ambika Manirajan B."/>
            <person name="Ratering S."/>
            <person name="Suarez C."/>
            <person name="Schnell S."/>
        </authorList>
    </citation>
    <scope>NUCLEOTIDE SEQUENCE [LARGE SCALE GENOMIC DNA]</scope>
    <source>
        <strain evidence="2 3">KCTC 52727</strain>
    </source>
</reference>
<comment type="caution">
    <text evidence="2">The sequence shown here is derived from an EMBL/GenBank/DDBJ whole genome shotgun (WGS) entry which is preliminary data.</text>
</comment>
<feature type="domain" description="HTH LytTR-type" evidence="1">
    <location>
        <begin position="1"/>
        <end position="104"/>
    </location>
</feature>
<dbReference type="AlphaFoldDB" id="A0A6M0IPV9"/>
<evidence type="ECO:0000313" key="2">
    <source>
        <dbReference type="EMBL" id="NEU69585.1"/>
    </source>
</evidence>
<name>A0A6M0IPV9_9BACT</name>
<proteinExistence type="predicted"/>
<dbReference type="EMBL" id="JAAGNZ010000002">
    <property type="protein sequence ID" value="NEU69585.1"/>
    <property type="molecule type" value="Genomic_DNA"/>
</dbReference>
<evidence type="ECO:0000259" key="1">
    <source>
        <dbReference type="PROSITE" id="PS50930"/>
    </source>
</evidence>
<dbReference type="PANTHER" id="PTHR37299:SF1">
    <property type="entry name" value="STAGE 0 SPORULATION PROTEIN A HOMOLOG"/>
    <property type="match status" value="1"/>
</dbReference>
<evidence type="ECO:0000313" key="3">
    <source>
        <dbReference type="Proteomes" id="UP000477386"/>
    </source>
</evidence>
<dbReference type="Pfam" id="PF04397">
    <property type="entry name" value="LytTR"/>
    <property type="match status" value="1"/>
</dbReference>
<dbReference type="SMART" id="SM00850">
    <property type="entry name" value="LytTR"/>
    <property type="match status" value="1"/>
</dbReference>